<reference evidence="1" key="1">
    <citation type="submission" date="2021-02" db="EMBL/GenBank/DDBJ databases">
        <authorList>
            <person name="Nowell W R."/>
        </authorList>
    </citation>
    <scope>NUCLEOTIDE SEQUENCE</scope>
</reference>
<name>A0A819ZR18_9BILA</name>
<comment type="caution">
    <text evidence="1">The sequence shown here is derived from an EMBL/GenBank/DDBJ whole genome shotgun (WGS) entry which is preliminary data.</text>
</comment>
<evidence type="ECO:0000313" key="2">
    <source>
        <dbReference type="Proteomes" id="UP000663844"/>
    </source>
</evidence>
<evidence type="ECO:0000313" key="1">
    <source>
        <dbReference type="EMBL" id="CAF4176254.1"/>
    </source>
</evidence>
<organism evidence="1 2">
    <name type="scientific">Adineta steineri</name>
    <dbReference type="NCBI Taxonomy" id="433720"/>
    <lineage>
        <taxon>Eukaryota</taxon>
        <taxon>Metazoa</taxon>
        <taxon>Spiralia</taxon>
        <taxon>Gnathifera</taxon>
        <taxon>Rotifera</taxon>
        <taxon>Eurotatoria</taxon>
        <taxon>Bdelloidea</taxon>
        <taxon>Adinetida</taxon>
        <taxon>Adinetidae</taxon>
        <taxon>Adineta</taxon>
    </lineage>
</organism>
<dbReference type="EMBL" id="CAJOAZ010008048">
    <property type="protein sequence ID" value="CAF4176254.1"/>
    <property type="molecule type" value="Genomic_DNA"/>
</dbReference>
<feature type="non-terminal residue" evidence="1">
    <location>
        <position position="1"/>
    </location>
</feature>
<accession>A0A819ZR18</accession>
<dbReference type="SUPFAM" id="SSF49899">
    <property type="entry name" value="Concanavalin A-like lectins/glucanases"/>
    <property type="match status" value="1"/>
</dbReference>
<proteinExistence type="predicted"/>
<dbReference type="InterPro" id="IPR013320">
    <property type="entry name" value="ConA-like_dom_sf"/>
</dbReference>
<dbReference type="Proteomes" id="UP000663844">
    <property type="component" value="Unassembled WGS sequence"/>
</dbReference>
<evidence type="ECO:0008006" key="3">
    <source>
        <dbReference type="Google" id="ProtNLM"/>
    </source>
</evidence>
<protein>
    <recommendedName>
        <fullName evidence="3">LamG domain-containing protein</fullName>
    </recommendedName>
</protein>
<sequence>RFYINGIYSGTTGVMNYGAAQQAIILTLGNPMAGGSCNSSSIVTGVYFGFLDEFRVYSRELSATDVYALANP</sequence>
<dbReference type="Gene3D" id="2.60.120.200">
    <property type="match status" value="1"/>
</dbReference>
<gene>
    <name evidence="1" type="ORF">OXD698_LOCUS39461</name>
</gene>
<dbReference type="AlphaFoldDB" id="A0A819ZR18"/>